<dbReference type="InterPro" id="IPR036397">
    <property type="entry name" value="RNaseH_sf"/>
</dbReference>
<dbReference type="InterPro" id="IPR002156">
    <property type="entry name" value="RNaseH_domain"/>
</dbReference>
<dbReference type="GeneID" id="81395599"/>
<evidence type="ECO:0000313" key="4">
    <source>
        <dbReference type="EMBL" id="KAJ5096493.1"/>
    </source>
</evidence>
<evidence type="ECO:0000256" key="1">
    <source>
        <dbReference type="SAM" id="MobiDB-lite"/>
    </source>
</evidence>
<dbReference type="PANTHER" id="PTHR33481:SF1">
    <property type="entry name" value="ENDONUCLEASE_EXONUCLEASE_PHOSPHATASE DOMAIN-CONTAINING PROTEIN-RELATED"/>
    <property type="match status" value="1"/>
</dbReference>
<dbReference type="PANTHER" id="PTHR33481">
    <property type="entry name" value="REVERSE TRANSCRIPTASE"/>
    <property type="match status" value="1"/>
</dbReference>
<dbReference type="InterPro" id="IPR005135">
    <property type="entry name" value="Endo/exonuclease/phosphatase"/>
</dbReference>
<dbReference type="Pfam" id="PF14529">
    <property type="entry name" value="Exo_endo_phos_2"/>
    <property type="match status" value="1"/>
</dbReference>
<dbReference type="InterPro" id="IPR043502">
    <property type="entry name" value="DNA/RNA_pol_sf"/>
</dbReference>
<dbReference type="EMBL" id="JAPMSZ010000007">
    <property type="protein sequence ID" value="KAJ5096493.1"/>
    <property type="molecule type" value="Genomic_DNA"/>
</dbReference>
<gene>
    <name evidence="4" type="ORF">NUU61_005849</name>
</gene>
<dbReference type="GO" id="GO:0004523">
    <property type="term" value="F:RNA-DNA hybrid ribonuclease activity"/>
    <property type="evidence" value="ECO:0007669"/>
    <property type="project" value="InterPro"/>
</dbReference>
<evidence type="ECO:0000259" key="3">
    <source>
        <dbReference type="PROSITE" id="PS50879"/>
    </source>
</evidence>
<sequence length="1211" mass="135586">MQPWRFRSHAWVQDYGSIANTTHYPTEIRDHFDLFWPSITRPDIPRVCTFVRRSLLKQLVHYTQHALSIDISEGEHNFFIHNIYKPPGIIENYGIRDLREAIQKADSVPGQNHHIVVGDFNIHDNLWSAAGFPHPANNSERAQDFKELIENMPLTVLTPRGVITRPSRAGIGGNSGTTLDLTLSSWELQEQLQLVQVAGISGLSDHLPIQSEFNTLLTTKGAIPRRNWKELDIDKLCSTLSPLLANLPPAQQNAEGIDAVVGQFVKAIQTAVDASTPWSKPTALSRPGFTQECRQLQKEAHRAQRQILRLQEAHNRLAPEPMLPAFRHKKAVARKRIKRYRNQAHQSKVTEAAESGSTRQIWNLSRWARDRSPYQAFTPPLYETDGTLRFLPGQKAALLTEAFFPPPPTASLADIEGYSYPEPVPVPLVTATEVQRAIHRPGAFKAAGPDDIPNRILQAAAPTDQHTIDPLSPVLANLFNSWLSIGYCPQHFREAKTVALRNPGKDVYSKPKSYRPIALLNTVGRVLEGVLALRLSYLAEEHILLPRNHFGGRKGQETDTALHAVVETIQDAWKRRKVATALLLDISGAFDSGSHQRLLHNLRKCHIPAIIVDWIASFLSERFTTLVLPEYTKPRARVQTGIPQGSPLSPILYLFYNADLIGDKQYTSNFGYIDDTTMIAVGNSEAENCHSLQKSFRECDTWAKTHASVLAPDKFALVHFRHQNHYQESQNHSSSTTEGSASPQGSLAAVDIGNGRIIKPSSLAKLLGVLLDSRLSSKDHLLQIDKKCSKGIQSVGALGRSKWGLSIEQKRLIYNACIAPKAMYASSGTHPRISGAFRTAYNAQLYLQPMAHRLRESHFKAVTHIATSKVHKTIRDRRSHHRKQVMQTALETAEEELLLRVNFDATEMEVRLPFAVPVWWEPPPVDIAASLDEAMMIHWPATVLTPRVPKLYTGGSGHHCETGASAYCEAPKAKRTAYLGTSHHHNVHAVEMVGLVLALRIANEDSRFHQNVEIYSDNQSALECMRNPRQSSGQYIIREAAGLLDRRREQRWQTRFAWIPAHADIPGHEHADQLAKQATGWREDERDCCGPKAPTLEGLPPQNLQSTADCSMRGMVRDWHREWASPQDGAPGAALRLIMPTLSKHSLQPFGELTVPERSALMQARTGYIGFNAALCHSLRARDDLACHHCGDDEWTSHVLFTCPEYHELRG</sequence>
<dbReference type="RefSeq" id="XP_056512044.1">
    <property type="nucleotide sequence ID" value="XM_056656431.1"/>
</dbReference>
<reference evidence="4" key="1">
    <citation type="submission" date="2022-11" db="EMBL/GenBank/DDBJ databases">
        <authorList>
            <person name="Petersen C."/>
        </authorList>
    </citation>
    <scope>NUCLEOTIDE SEQUENCE</scope>
    <source>
        <strain evidence="4">IBT 34128</strain>
    </source>
</reference>
<keyword evidence="5" id="KW-1185">Reference proteome</keyword>
<evidence type="ECO:0000313" key="5">
    <source>
        <dbReference type="Proteomes" id="UP001141434"/>
    </source>
</evidence>
<evidence type="ECO:0000259" key="2">
    <source>
        <dbReference type="PROSITE" id="PS50878"/>
    </source>
</evidence>
<dbReference type="OrthoDB" id="4927418at2759"/>
<accession>A0A9W9K820</accession>
<dbReference type="InterPro" id="IPR000477">
    <property type="entry name" value="RT_dom"/>
</dbReference>
<organism evidence="4 5">
    <name type="scientific">Penicillium alfredii</name>
    <dbReference type="NCBI Taxonomy" id="1506179"/>
    <lineage>
        <taxon>Eukaryota</taxon>
        <taxon>Fungi</taxon>
        <taxon>Dikarya</taxon>
        <taxon>Ascomycota</taxon>
        <taxon>Pezizomycotina</taxon>
        <taxon>Eurotiomycetes</taxon>
        <taxon>Eurotiomycetidae</taxon>
        <taxon>Eurotiales</taxon>
        <taxon>Aspergillaceae</taxon>
        <taxon>Penicillium</taxon>
    </lineage>
</organism>
<comment type="caution">
    <text evidence="4">The sequence shown here is derived from an EMBL/GenBank/DDBJ whole genome shotgun (WGS) entry which is preliminary data.</text>
</comment>
<dbReference type="GO" id="GO:0003676">
    <property type="term" value="F:nucleic acid binding"/>
    <property type="evidence" value="ECO:0007669"/>
    <property type="project" value="InterPro"/>
</dbReference>
<dbReference type="CDD" id="cd09276">
    <property type="entry name" value="Rnase_HI_RT_non_LTR"/>
    <property type="match status" value="1"/>
</dbReference>
<dbReference type="CDD" id="cd01650">
    <property type="entry name" value="RT_nLTR_like"/>
    <property type="match status" value="1"/>
</dbReference>
<dbReference type="Proteomes" id="UP001141434">
    <property type="component" value="Unassembled WGS sequence"/>
</dbReference>
<dbReference type="SUPFAM" id="SSF56219">
    <property type="entry name" value="DNase I-like"/>
    <property type="match status" value="1"/>
</dbReference>
<name>A0A9W9K820_9EURO</name>
<evidence type="ECO:0008006" key="6">
    <source>
        <dbReference type="Google" id="ProtNLM"/>
    </source>
</evidence>
<feature type="domain" description="RNase H type-1" evidence="3">
    <location>
        <begin position="945"/>
        <end position="1080"/>
    </location>
</feature>
<dbReference type="SUPFAM" id="SSF56672">
    <property type="entry name" value="DNA/RNA polymerases"/>
    <property type="match status" value="1"/>
</dbReference>
<dbReference type="InterPro" id="IPR036691">
    <property type="entry name" value="Endo/exonu/phosph_ase_sf"/>
</dbReference>
<feature type="region of interest" description="Disordered" evidence="1">
    <location>
        <begin position="726"/>
        <end position="745"/>
    </location>
</feature>
<dbReference type="Gene3D" id="3.30.420.10">
    <property type="entry name" value="Ribonuclease H-like superfamily/Ribonuclease H"/>
    <property type="match status" value="1"/>
</dbReference>
<dbReference type="Gene3D" id="3.60.10.10">
    <property type="entry name" value="Endonuclease/exonuclease/phosphatase"/>
    <property type="match status" value="1"/>
</dbReference>
<proteinExistence type="predicted"/>
<dbReference type="PROSITE" id="PS50879">
    <property type="entry name" value="RNASE_H_1"/>
    <property type="match status" value="1"/>
</dbReference>
<dbReference type="AlphaFoldDB" id="A0A9W9K820"/>
<dbReference type="PROSITE" id="PS50878">
    <property type="entry name" value="RT_POL"/>
    <property type="match status" value="1"/>
</dbReference>
<feature type="domain" description="Reverse transcriptase" evidence="2">
    <location>
        <begin position="481"/>
        <end position="771"/>
    </location>
</feature>
<reference evidence="4" key="2">
    <citation type="journal article" date="2023" name="IMA Fungus">
        <title>Comparative genomic study of the Penicillium genus elucidates a diverse pangenome and 15 lateral gene transfer events.</title>
        <authorList>
            <person name="Petersen C."/>
            <person name="Sorensen T."/>
            <person name="Nielsen M.R."/>
            <person name="Sondergaard T.E."/>
            <person name="Sorensen J.L."/>
            <person name="Fitzpatrick D.A."/>
            <person name="Frisvad J.C."/>
            <person name="Nielsen K.L."/>
        </authorList>
    </citation>
    <scope>NUCLEOTIDE SEQUENCE</scope>
    <source>
        <strain evidence="4">IBT 34128</strain>
    </source>
</reference>
<dbReference type="Pfam" id="PF00078">
    <property type="entry name" value="RVT_1"/>
    <property type="match status" value="1"/>
</dbReference>
<dbReference type="SUPFAM" id="SSF53098">
    <property type="entry name" value="Ribonuclease H-like"/>
    <property type="match status" value="1"/>
</dbReference>
<protein>
    <recommendedName>
        <fullName evidence="6">Reverse transcriptase</fullName>
    </recommendedName>
</protein>
<dbReference type="InterPro" id="IPR012337">
    <property type="entry name" value="RNaseH-like_sf"/>
</dbReference>